<feature type="domain" description="GspL periplasmic" evidence="1">
    <location>
        <begin position="230"/>
        <end position="365"/>
    </location>
</feature>
<dbReference type="Gene3D" id="3.30.420.380">
    <property type="match status" value="1"/>
</dbReference>
<dbReference type="AlphaFoldDB" id="A0A5E6WEF5"/>
<evidence type="ECO:0000313" key="3">
    <source>
        <dbReference type="EMBL" id="VVN26990.1"/>
    </source>
</evidence>
<dbReference type="Proteomes" id="UP000326595">
    <property type="component" value="Chromosome"/>
</dbReference>
<evidence type="ECO:0000313" key="2">
    <source>
        <dbReference type="EMBL" id="CAK9890994.1"/>
    </source>
</evidence>
<dbReference type="InterPro" id="IPR043129">
    <property type="entry name" value="ATPase_NBD"/>
</dbReference>
<accession>A0A5E6WEF5</accession>
<dbReference type="InterPro" id="IPR025691">
    <property type="entry name" value="GspL_pp_dom"/>
</dbReference>
<evidence type="ECO:0000259" key="1">
    <source>
        <dbReference type="Pfam" id="PF12693"/>
    </source>
</evidence>
<evidence type="ECO:0000313" key="4">
    <source>
        <dbReference type="Proteomes" id="UP000326595"/>
    </source>
</evidence>
<gene>
    <name evidence="2" type="ORF">PS652_03847</name>
    <name evidence="3" type="ORF">PS652_04634</name>
</gene>
<dbReference type="Pfam" id="PF12693">
    <property type="entry name" value="GspL_C"/>
    <property type="match status" value="1"/>
</dbReference>
<sequence length="369" mass="41120">MNWLERWQTPRSNNWLLLRPGQGQTPWSWLHLTDGRRAAGEGTPPSPDGARVALILPGNHCSHSQLAAPPGLKRDEWPLLLEERLLQPAESIRCGCVSRQGNQLELVSVDQALLGQWLAQCAHWGLSVERCWAEFQLLADTPAGTALCWQRSPDLLLLKGVTKQSRQHWLAWPTLLGSNLPAPWPSLQPETLEGAWPAQFTALERLPSLFDLRPTRQLRLRLSMAPGQGRLIAACALLGLLWCGLWLTQQWRQSEVYKAQVVALTGPVTSPRQAAQLLKRQHQGEEDRQLRLRQIAQLQAALQQWLQAQPAWHISASGFDGQRWTLQLRGDQPPEAATWEAIARQVGVPVAVAGGEDQLQLVFDLGAAS</sequence>
<dbReference type="EMBL" id="CABVHG010000036">
    <property type="protein sequence ID" value="VVN26990.1"/>
    <property type="molecule type" value="Genomic_DNA"/>
</dbReference>
<reference evidence="3" key="1">
    <citation type="submission" date="2019-09" db="EMBL/GenBank/DDBJ databases">
        <authorList>
            <person name="Chandra G."/>
            <person name="Truman W A."/>
        </authorList>
    </citation>
    <scope>NUCLEOTIDE SEQUENCE [LARGE SCALE GENOMIC DNA]</scope>
    <source>
        <strain evidence="3">PS652</strain>
    </source>
</reference>
<reference evidence="2 4" key="2">
    <citation type="submission" date="2024-03" db="EMBL/GenBank/DDBJ databases">
        <authorList>
            <person name="Alaster D. Moffat"/>
            <person name="Govind Chandra"/>
            <person name="Andrew W. Truman"/>
        </authorList>
    </citation>
    <scope>NUCLEOTIDE SEQUENCE [LARGE SCALE GENOMIC DNA]</scope>
    <source>
        <strain evidence="2">PS652</strain>
    </source>
</reference>
<protein>
    <recommendedName>
        <fullName evidence="1">GspL periplasmic domain-containing protein</fullName>
    </recommendedName>
</protein>
<dbReference type="RefSeq" id="WP_038996838.1">
    <property type="nucleotide sequence ID" value="NZ_OZ024668.1"/>
</dbReference>
<dbReference type="EMBL" id="OZ024668">
    <property type="protein sequence ID" value="CAK9890994.1"/>
    <property type="molecule type" value="Genomic_DNA"/>
</dbReference>
<organism evidence="3">
    <name type="scientific">Pseudomonas fluorescens</name>
    <dbReference type="NCBI Taxonomy" id="294"/>
    <lineage>
        <taxon>Bacteria</taxon>
        <taxon>Pseudomonadati</taxon>
        <taxon>Pseudomonadota</taxon>
        <taxon>Gammaproteobacteria</taxon>
        <taxon>Pseudomonadales</taxon>
        <taxon>Pseudomonadaceae</taxon>
        <taxon>Pseudomonas</taxon>
    </lineage>
</organism>
<proteinExistence type="predicted"/>
<dbReference type="SUPFAM" id="SSF53067">
    <property type="entry name" value="Actin-like ATPase domain"/>
    <property type="match status" value="1"/>
</dbReference>
<name>A0A5E6WEF5_PSEFL</name>